<proteinExistence type="inferred from homology"/>
<dbReference type="OrthoDB" id="1930622at2759"/>
<protein>
    <submittedName>
        <fullName evidence="2">Small auxin-up RNA</fullName>
    </submittedName>
</protein>
<dbReference type="PANTHER" id="PTHR31374:SF16">
    <property type="entry name" value="AUXIN-RESPONSIVE FAMILY PROTEIN"/>
    <property type="match status" value="1"/>
</dbReference>
<gene>
    <name evidence="2" type="ORF">CTI12_AA100300</name>
</gene>
<comment type="caution">
    <text evidence="2">The sequence shown here is derived from an EMBL/GenBank/DDBJ whole genome shotgun (WGS) entry which is preliminary data.</text>
</comment>
<evidence type="ECO:0000256" key="1">
    <source>
        <dbReference type="ARBA" id="ARBA00006974"/>
    </source>
</evidence>
<dbReference type="EMBL" id="PKPP01000888">
    <property type="protein sequence ID" value="PWA87684.1"/>
    <property type="molecule type" value="Genomic_DNA"/>
</dbReference>
<dbReference type="GO" id="GO:0009733">
    <property type="term" value="P:response to auxin"/>
    <property type="evidence" value="ECO:0007669"/>
    <property type="project" value="InterPro"/>
</dbReference>
<sequence length="121" mass="14059">MRNMSRRSTIATMVEKLQKKLSVKHIDGVPQDVKQGHFAVIAVDGYDERRFVVPVSYLKHDSFVRLMKQAAEEHGFDHEHAVMIPCRPSELERMLVEIEAKEKIRLCKALFAFTKICKNYN</sequence>
<name>A0A2U1PPJ0_ARTAN</name>
<dbReference type="STRING" id="35608.A0A2U1PPJ0"/>
<dbReference type="Pfam" id="PF02519">
    <property type="entry name" value="Auxin_inducible"/>
    <property type="match status" value="1"/>
</dbReference>
<evidence type="ECO:0000313" key="3">
    <source>
        <dbReference type="Proteomes" id="UP000245207"/>
    </source>
</evidence>
<reference evidence="2 3" key="1">
    <citation type="journal article" date="2018" name="Mol. Plant">
        <title>The genome of Artemisia annua provides insight into the evolution of Asteraceae family and artemisinin biosynthesis.</title>
        <authorList>
            <person name="Shen Q."/>
            <person name="Zhang L."/>
            <person name="Liao Z."/>
            <person name="Wang S."/>
            <person name="Yan T."/>
            <person name="Shi P."/>
            <person name="Liu M."/>
            <person name="Fu X."/>
            <person name="Pan Q."/>
            <person name="Wang Y."/>
            <person name="Lv Z."/>
            <person name="Lu X."/>
            <person name="Zhang F."/>
            <person name="Jiang W."/>
            <person name="Ma Y."/>
            <person name="Chen M."/>
            <person name="Hao X."/>
            <person name="Li L."/>
            <person name="Tang Y."/>
            <person name="Lv G."/>
            <person name="Zhou Y."/>
            <person name="Sun X."/>
            <person name="Brodelius P.E."/>
            <person name="Rose J.K.C."/>
            <person name="Tang K."/>
        </authorList>
    </citation>
    <scope>NUCLEOTIDE SEQUENCE [LARGE SCALE GENOMIC DNA]</scope>
    <source>
        <strain evidence="3">cv. Huhao1</strain>
        <tissue evidence="2">Leaf</tissue>
    </source>
</reference>
<evidence type="ECO:0000313" key="2">
    <source>
        <dbReference type="EMBL" id="PWA87684.1"/>
    </source>
</evidence>
<accession>A0A2U1PPJ0</accession>
<dbReference type="PANTHER" id="PTHR31374">
    <property type="entry name" value="AUXIN-INDUCED PROTEIN-LIKE-RELATED"/>
    <property type="match status" value="1"/>
</dbReference>
<organism evidence="2 3">
    <name type="scientific">Artemisia annua</name>
    <name type="common">Sweet wormwood</name>
    <dbReference type="NCBI Taxonomy" id="35608"/>
    <lineage>
        <taxon>Eukaryota</taxon>
        <taxon>Viridiplantae</taxon>
        <taxon>Streptophyta</taxon>
        <taxon>Embryophyta</taxon>
        <taxon>Tracheophyta</taxon>
        <taxon>Spermatophyta</taxon>
        <taxon>Magnoliopsida</taxon>
        <taxon>eudicotyledons</taxon>
        <taxon>Gunneridae</taxon>
        <taxon>Pentapetalae</taxon>
        <taxon>asterids</taxon>
        <taxon>campanulids</taxon>
        <taxon>Asterales</taxon>
        <taxon>Asteraceae</taxon>
        <taxon>Asteroideae</taxon>
        <taxon>Anthemideae</taxon>
        <taxon>Artemisiinae</taxon>
        <taxon>Artemisia</taxon>
    </lineage>
</organism>
<comment type="similarity">
    <text evidence="1">Belongs to the ARG7 family.</text>
</comment>
<keyword evidence="3" id="KW-1185">Reference proteome</keyword>
<dbReference type="AlphaFoldDB" id="A0A2U1PPJ0"/>
<dbReference type="InterPro" id="IPR003676">
    <property type="entry name" value="SAUR_fam"/>
</dbReference>
<dbReference type="Proteomes" id="UP000245207">
    <property type="component" value="Unassembled WGS sequence"/>
</dbReference>